<dbReference type="InterPro" id="IPR043926">
    <property type="entry name" value="ABCG_dom"/>
</dbReference>
<dbReference type="Pfam" id="PF01061">
    <property type="entry name" value="ABC2_membrane"/>
    <property type="match status" value="1"/>
</dbReference>
<evidence type="ECO:0000256" key="7">
    <source>
        <dbReference type="ARBA" id="ARBA00022989"/>
    </source>
</evidence>
<evidence type="ECO:0000313" key="11">
    <source>
        <dbReference type="EMBL" id="CAB3374967.1"/>
    </source>
</evidence>
<dbReference type="AlphaFoldDB" id="A0A8S1CU24"/>
<dbReference type="PANTHER" id="PTHR48041">
    <property type="entry name" value="ABC TRANSPORTER G FAMILY MEMBER 28"/>
    <property type="match status" value="1"/>
</dbReference>
<keyword evidence="8 9" id="KW-0472">Membrane</keyword>
<feature type="transmembrane region" description="Helical" evidence="9">
    <location>
        <begin position="615"/>
        <end position="635"/>
    </location>
</feature>
<feature type="transmembrane region" description="Helical" evidence="9">
    <location>
        <begin position="385"/>
        <end position="404"/>
    </location>
</feature>
<keyword evidence="5" id="KW-0547">Nucleotide-binding</keyword>
<reference evidence="11 12" key="1">
    <citation type="submission" date="2020-04" db="EMBL/GenBank/DDBJ databases">
        <authorList>
            <person name="Alioto T."/>
            <person name="Alioto T."/>
            <person name="Gomez Garrido J."/>
        </authorList>
    </citation>
    <scope>NUCLEOTIDE SEQUENCE [LARGE SCALE GENOMIC DNA]</scope>
</reference>
<name>A0A8S1CU24_9INSE</name>
<evidence type="ECO:0000256" key="3">
    <source>
        <dbReference type="ARBA" id="ARBA00022448"/>
    </source>
</evidence>
<evidence type="ECO:0000259" key="10">
    <source>
        <dbReference type="PROSITE" id="PS50893"/>
    </source>
</evidence>
<organism evidence="11 12">
    <name type="scientific">Cloeon dipterum</name>
    <dbReference type="NCBI Taxonomy" id="197152"/>
    <lineage>
        <taxon>Eukaryota</taxon>
        <taxon>Metazoa</taxon>
        <taxon>Ecdysozoa</taxon>
        <taxon>Arthropoda</taxon>
        <taxon>Hexapoda</taxon>
        <taxon>Insecta</taxon>
        <taxon>Pterygota</taxon>
        <taxon>Palaeoptera</taxon>
        <taxon>Ephemeroptera</taxon>
        <taxon>Pisciforma</taxon>
        <taxon>Baetidae</taxon>
        <taxon>Cloeon</taxon>
    </lineage>
</organism>
<dbReference type="Proteomes" id="UP000494165">
    <property type="component" value="Unassembled WGS sequence"/>
</dbReference>
<dbReference type="PROSITE" id="PS00211">
    <property type="entry name" value="ABC_TRANSPORTER_1"/>
    <property type="match status" value="1"/>
</dbReference>
<gene>
    <name evidence="11" type="ORF">CLODIP_2_CD02900</name>
</gene>
<evidence type="ECO:0000256" key="8">
    <source>
        <dbReference type="ARBA" id="ARBA00023136"/>
    </source>
</evidence>
<dbReference type="GO" id="GO:0140359">
    <property type="term" value="F:ABC-type transporter activity"/>
    <property type="evidence" value="ECO:0007669"/>
    <property type="project" value="InterPro"/>
</dbReference>
<dbReference type="InterPro" id="IPR003439">
    <property type="entry name" value="ABC_transporter-like_ATP-bd"/>
</dbReference>
<evidence type="ECO:0000256" key="5">
    <source>
        <dbReference type="ARBA" id="ARBA00022741"/>
    </source>
</evidence>
<dbReference type="InterPro" id="IPR050352">
    <property type="entry name" value="ABCG_transporters"/>
</dbReference>
<sequence length="643" mass="71496">MGVITLQNCFKTDKMYPSLLEMEKPFNGFESNGHHNSNSRLALTWKDLSVWGSKKRNFWGTSKERMHILKNVSGIAQGGRLIAIMGASGAGKTTLLATISQRIKGESTGEIRMNGKVVDRDFMRQISGFVPQQDLAIEALTVREHMAFMSNLKVAKGMRHNERARWVKSLLSELNLLKCEHTRLSALSGGERKRLSLAVQLLTDPPILFCDEPTTGLDSYSAAVVVEKLRHLSERGMAIVCTIHQPASGIFDLFHELILLASGRVAYQGEVAAANQYFSSKGLRCPATYSAAEFYVTQLAIRPGKEAKCINQVSWLCDEFASSPEGFALQQAIDEGEDGPCTVQWKHQLGDYINSKALSTPSRSTQLYWIMWRSMVAARRNKAEIIIRMVFFMFVGLVISVPFIGTEKDQRGIQNIQGLFYLIVVETIFTFAYSVFNTFPQEIPVLLREISDNLYLPGPYYVSKMVLLIPRCIIGPFFYVMLIFCVVGLNGGVLGFLALCIPVMMCAASASAYGCMMSALFESVSTASLLSVPIDLVTIAFSGLFLRLSSLPAYLSWLKYLSQFYFSNEAVSILQWQQVSGIECWDDIPGAPCMHNGDEVLQNYGFDPANLPLDLLGLSSIYCITHLIGFLSILIRSKAQAIY</sequence>
<dbReference type="EMBL" id="CADEPI010000106">
    <property type="protein sequence ID" value="CAB3374967.1"/>
    <property type="molecule type" value="Genomic_DNA"/>
</dbReference>
<dbReference type="InterPro" id="IPR027417">
    <property type="entry name" value="P-loop_NTPase"/>
</dbReference>
<evidence type="ECO:0000256" key="9">
    <source>
        <dbReference type="SAM" id="Phobius"/>
    </source>
</evidence>
<keyword evidence="6" id="KW-0067">ATP-binding</keyword>
<evidence type="ECO:0000256" key="1">
    <source>
        <dbReference type="ARBA" id="ARBA00004141"/>
    </source>
</evidence>
<dbReference type="GO" id="GO:0030659">
    <property type="term" value="C:cytoplasmic vesicle membrane"/>
    <property type="evidence" value="ECO:0007669"/>
    <property type="project" value="TreeGrafter"/>
</dbReference>
<accession>A0A8S1CU24</accession>
<evidence type="ECO:0000256" key="6">
    <source>
        <dbReference type="ARBA" id="ARBA00022840"/>
    </source>
</evidence>
<feature type="transmembrane region" description="Helical" evidence="9">
    <location>
        <begin position="416"/>
        <end position="436"/>
    </location>
</feature>
<dbReference type="InterPro" id="IPR017871">
    <property type="entry name" value="ABC_transporter-like_CS"/>
</dbReference>
<proteinExistence type="inferred from homology"/>
<feature type="transmembrane region" description="Helical" evidence="9">
    <location>
        <begin position="495"/>
        <end position="515"/>
    </location>
</feature>
<evidence type="ECO:0000256" key="2">
    <source>
        <dbReference type="ARBA" id="ARBA00005814"/>
    </source>
</evidence>
<keyword evidence="12" id="KW-1185">Reference proteome</keyword>
<comment type="caution">
    <text evidence="11">The sequence shown here is derived from an EMBL/GenBank/DDBJ whole genome shotgun (WGS) entry which is preliminary data.</text>
</comment>
<comment type="subcellular location">
    <subcellularLocation>
        <location evidence="1">Membrane</location>
        <topology evidence="1">Multi-pass membrane protein</topology>
    </subcellularLocation>
</comment>
<protein>
    <recommendedName>
        <fullName evidence="10">ABC transporter domain-containing protein</fullName>
    </recommendedName>
</protein>
<evidence type="ECO:0000256" key="4">
    <source>
        <dbReference type="ARBA" id="ARBA00022692"/>
    </source>
</evidence>
<dbReference type="GO" id="GO:0005886">
    <property type="term" value="C:plasma membrane"/>
    <property type="evidence" value="ECO:0007669"/>
    <property type="project" value="TreeGrafter"/>
</dbReference>
<dbReference type="PROSITE" id="PS50893">
    <property type="entry name" value="ABC_TRANSPORTER_2"/>
    <property type="match status" value="1"/>
</dbReference>
<feature type="transmembrane region" description="Helical" evidence="9">
    <location>
        <begin position="468"/>
        <end position="489"/>
    </location>
</feature>
<dbReference type="GO" id="GO:0005524">
    <property type="term" value="F:ATP binding"/>
    <property type="evidence" value="ECO:0007669"/>
    <property type="project" value="UniProtKB-KW"/>
</dbReference>
<dbReference type="Gene3D" id="3.40.50.300">
    <property type="entry name" value="P-loop containing nucleotide triphosphate hydrolases"/>
    <property type="match status" value="1"/>
</dbReference>
<dbReference type="GO" id="GO:0016887">
    <property type="term" value="F:ATP hydrolysis activity"/>
    <property type="evidence" value="ECO:0007669"/>
    <property type="project" value="InterPro"/>
</dbReference>
<dbReference type="InterPro" id="IPR013525">
    <property type="entry name" value="ABC2_TM"/>
</dbReference>
<dbReference type="PANTHER" id="PTHR48041:SF139">
    <property type="entry name" value="PROTEIN SCARLET"/>
    <property type="match status" value="1"/>
</dbReference>
<keyword evidence="3" id="KW-0813">Transport</keyword>
<dbReference type="InterPro" id="IPR003593">
    <property type="entry name" value="AAA+_ATPase"/>
</dbReference>
<keyword evidence="7 9" id="KW-1133">Transmembrane helix</keyword>
<dbReference type="SMART" id="SM00382">
    <property type="entry name" value="AAA"/>
    <property type="match status" value="1"/>
</dbReference>
<evidence type="ECO:0000313" key="12">
    <source>
        <dbReference type="Proteomes" id="UP000494165"/>
    </source>
</evidence>
<comment type="similarity">
    <text evidence="2">Belongs to the ABC transporter superfamily. ABCG family. Eye pigment precursor importer (TC 3.A.1.204) subfamily.</text>
</comment>
<feature type="domain" description="ABC transporter" evidence="10">
    <location>
        <begin position="53"/>
        <end position="287"/>
    </location>
</feature>
<keyword evidence="4 9" id="KW-0812">Transmembrane</keyword>
<dbReference type="Pfam" id="PF00005">
    <property type="entry name" value="ABC_tran"/>
    <property type="match status" value="1"/>
</dbReference>
<dbReference type="Pfam" id="PF19055">
    <property type="entry name" value="ABC2_membrane_7"/>
    <property type="match status" value="1"/>
</dbReference>
<dbReference type="OrthoDB" id="66620at2759"/>
<dbReference type="SUPFAM" id="SSF52540">
    <property type="entry name" value="P-loop containing nucleoside triphosphate hydrolases"/>
    <property type="match status" value="1"/>
</dbReference>